<dbReference type="Proteomes" id="UP000230423">
    <property type="component" value="Unassembled WGS sequence"/>
</dbReference>
<dbReference type="AlphaFoldDB" id="A0A2G9US75"/>
<dbReference type="PANTHER" id="PTHR22803">
    <property type="entry name" value="MANNOSE, PHOSPHOLIPASE, LECTIN RECEPTOR RELATED"/>
    <property type="match status" value="1"/>
</dbReference>
<keyword evidence="1" id="KW-1015">Disulfide bond</keyword>
<evidence type="ECO:0000313" key="3">
    <source>
        <dbReference type="EMBL" id="PIO73131.1"/>
    </source>
</evidence>
<gene>
    <name evidence="3" type="ORF">TELCIR_04915</name>
</gene>
<dbReference type="InterPro" id="IPR016186">
    <property type="entry name" value="C-type_lectin-like/link_sf"/>
</dbReference>
<dbReference type="OrthoDB" id="418245at2759"/>
<proteinExistence type="predicted"/>
<dbReference type="PROSITE" id="PS00615">
    <property type="entry name" value="C_TYPE_LECTIN_1"/>
    <property type="match status" value="1"/>
</dbReference>
<dbReference type="InterPro" id="IPR016187">
    <property type="entry name" value="CTDL_fold"/>
</dbReference>
<evidence type="ECO:0000259" key="2">
    <source>
        <dbReference type="PROSITE" id="PS50041"/>
    </source>
</evidence>
<dbReference type="EMBL" id="KZ345514">
    <property type="protein sequence ID" value="PIO73131.1"/>
    <property type="molecule type" value="Genomic_DNA"/>
</dbReference>
<feature type="domain" description="C-type lectin" evidence="2">
    <location>
        <begin position="1"/>
        <end position="71"/>
    </location>
</feature>
<evidence type="ECO:0000256" key="1">
    <source>
        <dbReference type="ARBA" id="ARBA00023157"/>
    </source>
</evidence>
<dbReference type="Pfam" id="PF00059">
    <property type="entry name" value="Lectin_C"/>
    <property type="match status" value="1"/>
</dbReference>
<accession>A0A2G9US75</accession>
<name>A0A2G9US75_TELCI</name>
<evidence type="ECO:0000313" key="4">
    <source>
        <dbReference type="Proteomes" id="UP000230423"/>
    </source>
</evidence>
<keyword evidence="4" id="KW-1185">Reference proteome</keyword>
<dbReference type="Gene3D" id="3.10.100.10">
    <property type="entry name" value="Mannose-Binding Protein A, subunit A"/>
    <property type="match status" value="1"/>
</dbReference>
<dbReference type="PROSITE" id="PS50041">
    <property type="entry name" value="C_TYPE_LECTIN_2"/>
    <property type="match status" value="1"/>
</dbReference>
<protein>
    <submittedName>
        <fullName evidence="3">Lectin C-type domain protein</fullName>
    </submittedName>
</protein>
<reference evidence="3 4" key="1">
    <citation type="submission" date="2015-09" db="EMBL/GenBank/DDBJ databases">
        <title>Draft genome of the parasitic nematode Teladorsagia circumcincta isolate WARC Sus (inbred).</title>
        <authorList>
            <person name="Mitreva M."/>
        </authorList>
    </citation>
    <scope>NUCLEOTIDE SEQUENCE [LARGE SCALE GENOMIC DNA]</scope>
    <source>
        <strain evidence="3 4">S</strain>
    </source>
</reference>
<dbReference type="InterPro" id="IPR001304">
    <property type="entry name" value="C-type_lectin-like"/>
</dbReference>
<feature type="non-terminal residue" evidence="3">
    <location>
        <position position="1"/>
    </location>
</feature>
<dbReference type="SUPFAM" id="SSF56436">
    <property type="entry name" value="C-type lectin-like"/>
    <property type="match status" value="1"/>
</dbReference>
<dbReference type="InterPro" id="IPR050111">
    <property type="entry name" value="C-type_lectin/snaclec_domain"/>
</dbReference>
<dbReference type="InterPro" id="IPR018378">
    <property type="entry name" value="C-type_lectin_CS"/>
</dbReference>
<organism evidence="3 4">
    <name type="scientific">Teladorsagia circumcincta</name>
    <name type="common">Brown stomach worm</name>
    <name type="synonym">Ostertagia circumcincta</name>
    <dbReference type="NCBI Taxonomy" id="45464"/>
    <lineage>
        <taxon>Eukaryota</taxon>
        <taxon>Metazoa</taxon>
        <taxon>Ecdysozoa</taxon>
        <taxon>Nematoda</taxon>
        <taxon>Chromadorea</taxon>
        <taxon>Rhabditida</taxon>
        <taxon>Rhabditina</taxon>
        <taxon>Rhabditomorpha</taxon>
        <taxon>Strongyloidea</taxon>
        <taxon>Trichostrongylidae</taxon>
        <taxon>Teladorsagia</taxon>
    </lineage>
</organism>
<sequence>LGRNRGHLWIGLRQANDSASGLWKWTDGTPTDFLRWQAGEPDKWRGIGHCAQVNRKGRPLEWHDVPCTHKMNGFICKKVKKQW</sequence>